<dbReference type="PANTHER" id="PTHR30126">
    <property type="entry name" value="HTH-TYPE TRANSCRIPTIONAL REGULATOR"/>
    <property type="match status" value="1"/>
</dbReference>
<gene>
    <name evidence="6" type="ORF">ABHD89_000900</name>
</gene>
<dbReference type="PRINTS" id="PR00039">
    <property type="entry name" value="HTHLYSR"/>
</dbReference>
<comment type="caution">
    <text evidence="6">The sequence shown here is derived from an EMBL/GenBank/DDBJ whole genome shotgun (WGS) entry which is preliminary data.</text>
</comment>
<dbReference type="InterPro" id="IPR005119">
    <property type="entry name" value="LysR_subst-bd"/>
</dbReference>
<keyword evidence="4" id="KW-0804">Transcription</keyword>
<dbReference type="InterPro" id="IPR000847">
    <property type="entry name" value="LysR_HTH_N"/>
</dbReference>
<organism evidence="6 7">
    <name type="scientific">Salinicoccus halitifaciens</name>
    <dbReference type="NCBI Taxonomy" id="1073415"/>
    <lineage>
        <taxon>Bacteria</taxon>
        <taxon>Bacillati</taxon>
        <taxon>Bacillota</taxon>
        <taxon>Bacilli</taxon>
        <taxon>Bacillales</taxon>
        <taxon>Staphylococcaceae</taxon>
        <taxon>Salinicoccus</taxon>
    </lineage>
</organism>
<comment type="similarity">
    <text evidence="1">Belongs to the LysR transcriptional regulatory family.</text>
</comment>
<protein>
    <submittedName>
        <fullName evidence="6">DNA-binding transcriptional LysR family regulator</fullName>
    </submittedName>
</protein>
<reference evidence="6 7" key="1">
    <citation type="submission" date="2024-05" db="EMBL/GenBank/DDBJ databases">
        <title>Genomic Encyclopedia of Type Strains, Phase IV (KMG-IV): sequencing the most valuable type-strain genomes for metagenomic binning, comparative biology and taxonomic classification.</title>
        <authorList>
            <person name="Goeker M."/>
        </authorList>
    </citation>
    <scope>NUCLEOTIDE SEQUENCE [LARGE SCALE GENOMIC DNA]</scope>
    <source>
        <strain evidence="6 7">DSM 25286</strain>
    </source>
</reference>
<dbReference type="GO" id="GO:0003677">
    <property type="term" value="F:DNA binding"/>
    <property type="evidence" value="ECO:0007669"/>
    <property type="project" value="UniProtKB-KW"/>
</dbReference>
<name>A0ABV2E7V6_9STAP</name>
<evidence type="ECO:0000259" key="5">
    <source>
        <dbReference type="PROSITE" id="PS50931"/>
    </source>
</evidence>
<dbReference type="Proteomes" id="UP001549019">
    <property type="component" value="Unassembled WGS sequence"/>
</dbReference>
<sequence length="289" mass="33255">MDYKDWHMLNILHEEKNITKTAERLYVSQPSLSYRLKNLEEEIGAGLIIKTRSGIEFTAEGEYLVAYARDMLKAFMVMKDNINNMEGEIAGTLKIGVSSNFAQYVLPDLLKSFSLKYPKVRFNVQTGWSSAIHSALSRGNIHIGILRTDYPGHKHKTLLNKEPLYIISQEKLDLKQLPGHRQIRYSTDTSLKETIQHWWADTYATPATIEMEVDRLETSKELVKRGLGYTIVPAICLKEEDHLHKEPVLDSEGAPITRDTWLMYNADVQHLVTVDKFITHMQEWGNINH</sequence>
<evidence type="ECO:0000256" key="3">
    <source>
        <dbReference type="ARBA" id="ARBA00023125"/>
    </source>
</evidence>
<dbReference type="PANTHER" id="PTHR30126:SF78">
    <property type="entry name" value="HTH LYSR-TYPE DOMAIN-CONTAINING PROTEIN"/>
    <property type="match status" value="1"/>
</dbReference>
<dbReference type="InterPro" id="IPR036388">
    <property type="entry name" value="WH-like_DNA-bd_sf"/>
</dbReference>
<dbReference type="SUPFAM" id="SSF46785">
    <property type="entry name" value="Winged helix' DNA-binding domain"/>
    <property type="match status" value="1"/>
</dbReference>
<dbReference type="RefSeq" id="WP_230820224.1">
    <property type="nucleotide sequence ID" value="NZ_JAJNCU010000001.1"/>
</dbReference>
<dbReference type="SUPFAM" id="SSF53850">
    <property type="entry name" value="Periplasmic binding protein-like II"/>
    <property type="match status" value="1"/>
</dbReference>
<evidence type="ECO:0000313" key="7">
    <source>
        <dbReference type="Proteomes" id="UP001549019"/>
    </source>
</evidence>
<proteinExistence type="inferred from homology"/>
<dbReference type="Pfam" id="PF00126">
    <property type="entry name" value="HTH_1"/>
    <property type="match status" value="1"/>
</dbReference>
<evidence type="ECO:0000256" key="1">
    <source>
        <dbReference type="ARBA" id="ARBA00009437"/>
    </source>
</evidence>
<dbReference type="PROSITE" id="PS50931">
    <property type="entry name" value="HTH_LYSR"/>
    <property type="match status" value="1"/>
</dbReference>
<dbReference type="Gene3D" id="1.10.10.10">
    <property type="entry name" value="Winged helix-like DNA-binding domain superfamily/Winged helix DNA-binding domain"/>
    <property type="match status" value="1"/>
</dbReference>
<evidence type="ECO:0000313" key="6">
    <source>
        <dbReference type="EMBL" id="MET3110512.1"/>
    </source>
</evidence>
<dbReference type="Pfam" id="PF03466">
    <property type="entry name" value="LysR_substrate"/>
    <property type="match status" value="1"/>
</dbReference>
<feature type="domain" description="HTH lysR-type" evidence="5">
    <location>
        <begin position="1"/>
        <end position="58"/>
    </location>
</feature>
<keyword evidence="7" id="KW-1185">Reference proteome</keyword>
<dbReference type="EMBL" id="JBDZDV010000001">
    <property type="protein sequence ID" value="MET3110512.1"/>
    <property type="molecule type" value="Genomic_DNA"/>
</dbReference>
<dbReference type="CDD" id="cd05466">
    <property type="entry name" value="PBP2_LTTR_substrate"/>
    <property type="match status" value="1"/>
</dbReference>
<evidence type="ECO:0000256" key="4">
    <source>
        <dbReference type="ARBA" id="ARBA00023163"/>
    </source>
</evidence>
<keyword evidence="2" id="KW-0805">Transcription regulation</keyword>
<dbReference type="Gene3D" id="3.40.190.290">
    <property type="match status" value="1"/>
</dbReference>
<evidence type="ECO:0000256" key="2">
    <source>
        <dbReference type="ARBA" id="ARBA00023015"/>
    </source>
</evidence>
<accession>A0ABV2E7V6</accession>
<dbReference type="InterPro" id="IPR036390">
    <property type="entry name" value="WH_DNA-bd_sf"/>
</dbReference>
<keyword evidence="3 6" id="KW-0238">DNA-binding</keyword>